<dbReference type="Proteomes" id="UP000291793">
    <property type="component" value="Unassembled WGS sequence"/>
</dbReference>
<name>A0A4V2LXM7_9ENTR</name>
<dbReference type="Pfam" id="PF00583">
    <property type="entry name" value="Acetyltransf_1"/>
    <property type="match status" value="1"/>
</dbReference>
<dbReference type="InterPro" id="IPR050832">
    <property type="entry name" value="Bact_Acetyltransf"/>
</dbReference>
<evidence type="ECO:0000259" key="3">
    <source>
        <dbReference type="PROSITE" id="PS51186"/>
    </source>
</evidence>
<keyword evidence="5" id="KW-1185">Reference proteome</keyword>
<keyword evidence="2" id="KW-0012">Acyltransferase</keyword>
<dbReference type="OrthoDB" id="572496at2"/>
<proteinExistence type="predicted"/>
<evidence type="ECO:0000256" key="2">
    <source>
        <dbReference type="ARBA" id="ARBA00023315"/>
    </source>
</evidence>
<dbReference type="AlphaFoldDB" id="A0A4V2LXM7"/>
<accession>A0A4V2LXM7</accession>
<keyword evidence="1 4" id="KW-0808">Transferase</keyword>
<dbReference type="CDD" id="cd04301">
    <property type="entry name" value="NAT_SF"/>
    <property type="match status" value="1"/>
</dbReference>
<evidence type="ECO:0000313" key="4">
    <source>
        <dbReference type="EMBL" id="TCC01206.1"/>
    </source>
</evidence>
<dbReference type="PANTHER" id="PTHR43877">
    <property type="entry name" value="AMINOALKYLPHOSPHONATE N-ACETYLTRANSFERASE-RELATED-RELATED"/>
    <property type="match status" value="1"/>
</dbReference>
<organism evidence="4 5">
    <name type="scientific">Kosakonia quasisacchari</name>
    <dbReference type="NCBI Taxonomy" id="2529380"/>
    <lineage>
        <taxon>Bacteria</taxon>
        <taxon>Pseudomonadati</taxon>
        <taxon>Pseudomonadota</taxon>
        <taxon>Gammaproteobacteria</taxon>
        <taxon>Enterobacterales</taxon>
        <taxon>Enterobacteriaceae</taxon>
        <taxon>Kosakonia</taxon>
    </lineage>
</organism>
<sequence length="200" mass="21986">MYNTWRETVRECLKLSCRSGLTLVTIGNIQMTDITIRPARSEHLAALRAIELASFETLREAGAVTGSPVASSLEDLRELCREGVLLVAFAPDDIPVGFAGAVITENWLHIAEADVHPNWQRQGIGRRLMHSLLSEGKARGLYGASLTTDRDAPFNAPFYASLGFDIVEGNAISHRLNAVLTAETRIGLDPKRRVAMQLLY</sequence>
<gene>
    <name evidence="4" type="ORF">E0L21_18745</name>
</gene>
<dbReference type="Gene3D" id="3.40.630.30">
    <property type="match status" value="1"/>
</dbReference>
<dbReference type="PANTHER" id="PTHR43877:SF1">
    <property type="entry name" value="ACETYLTRANSFERASE"/>
    <property type="match status" value="1"/>
</dbReference>
<dbReference type="InterPro" id="IPR016181">
    <property type="entry name" value="Acyl_CoA_acyltransferase"/>
</dbReference>
<dbReference type="InterPro" id="IPR000182">
    <property type="entry name" value="GNAT_dom"/>
</dbReference>
<protein>
    <submittedName>
        <fullName evidence="4">GNAT family N-acetyltransferase</fullName>
    </submittedName>
</protein>
<dbReference type="GO" id="GO:0016747">
    <property type="term" value="F:acyltransferase activity, transferring groups other than amino-acyl groups"/>
    <property type="evidence" value="ECO:0007669"/>
    <property type="project" value="InterPro"/>
</dbReference>
<dbReference type="SUPFAM" id="SSF55729">
    <property type="entry name" value="Acyl-CoA N-acyltransferases (Nat)"/>
    <property type="match status" value="1"/>
</dbReference>
<dbReference type="EMBL" id="SJOP01000019">
    <property type="protein sequence ID" value="TCC01206.1"/>
    <property type="molecule type" value="Genomic_DNA"/>
</dbReference>
<dbReference type="PROSITE" id="PS51186">
    <property type="entry name" value="GNAT"/>
    <property type="match status" value="1"/>
</dbReference>
<evidence type="ECO:0000256" key="1">
    <source>
        <dbReference type="ARBA" id="ARBA00022679"/>
    </source>
</evidence>
<feature type="domain" description="N-acetyltransferase" evidence="3">
    <location>
        <begin position="34"/>
        <end position="186"/>
    </location>
</feature>
<evidence type="ECO:0000313" key="5">
    <source>
        <dbReference type="Proteomes" id="UP000291793"/>
    </source>
</evidence>
<reference evidence="4 5" key="1">
    <citation type="submission" date="2019-02" db="EMBL/GenBank/DDBJ databases">
        <title>The draft genome of Kosakonia quasisacchari strain WCHKQ120001.</title>
        <authorList>
            <person name="Wang C."/>
            <person name="Feng Y."/>
            <person name="Zong Z."/>
        </authorList>
    </citation>
    <scope>NUCLEOTIDE SEQUENCE [LARGE SCALE GENOMIC DNA]</scope>
    <source>
        <strain evidence="4 5">WCHKQ120001</strain>
    </source>
</reference>
<comment type="caution">
    <text evidence="4">The sequence shown here is derived from an EMBL/GenBank/DDBJ whole genome shotgun (WGS) entry which is preliminary data.</text>
</comment>